<dbReference type="RefSeq" id="WP_227019369.1">
    <property type="nucleotide sequence ID" value="NZ_JAGSND010000011.1"/>
</dbReference>
<gene>
    <name evidence="3" type="ORF">KCX82_15200</name>
</gene>
<protein>
    <submittedName>
        <fullName evidence="3">DUF3794 domain-containing protein</fullName>
    </submittedName>
</protein>
<dbReference type="InterPro" id="IPR018392">
    <property type="entry name" value="LysM"/>
</dbReference>
<dbReference type="PROSITE" id="PS51782">
    <property type="entry name" value="LYSM"/>
    <property type="match status" value="1"/>
</dbReference>
<proteinExistence type="predicted"/>
<dbReference type="AlphaFoldDB" id="A0A8J7W565"/>
<organism evidence="3 4">
    <name type="scientific">Sinanaerobacter chloroacetimidivorans</name>
    <dbReference type="NCBI Taxonomy" id="2818044"/>
    <lineage>
        <taxon>Bacteria</taxon>
        <taxon>Bacillati</taxon>
        <taxon>Bacillota</taxon>
        <taxon>Clostridia</taxon>
        <taxon>Peptostreptococcales</taxon>
        <taxon>Anaerovoracaceae</taxon>
        <taxon>Sinanaerobacter</taxon>
    </lineage>
</organism>
<evidence type="ECO:0000256" key="1">
    <source>
        <dbReference type="SAM" id="MobiDB-lite"/>
    </source>
</evidence>
<accession>A0A8J7W565</accession>
<reference evidence="3" key="1">
    <citation type="submission" date="2021-04" db="EMBL/GenBank/DDBJ databases">
        <title>Sinoanaerobacter chloroacetimidivorans sp. nov., an obligate anaerobic bacterium isolated from anaerobic sludge.</title>
        <authorList>
            <person name="Bao Y."/>
        </authorList>
    </citation>
    <scope>NUCLEOTIDE SEQUENCE</scope>
    <source>
        <strain evidence="3">BAD-6</strain>
    </source>
</reference>
<evidence type="ECO:0000313" key="4">
    <source>
        <dbReference type="Proteomes" id="UP000675664"/>
    </source>
</evidence>
<comment type="caution">
    <text evidence="3">The sequence shown here is derived from an EMBL/GenBank/DDBJ whole genome shotgun (WGS) entry which is preliminary data.</text>
</comment>
<dbReference type="Gene3D" id="3.10.350.10">
    <property type="entry name" value="LysM domain"/>
    <property type="match status" value="1"/>
</dbReference>
<sequence>MTYEKDPFQFKDIPDFALQPAREADEYNSQYMPGGNVEPFDATAYEKVFHVPAEKEFAIEEQEKVQPVVQPIPEPAVQPPVIKPIFQPIVAKPAEEPEVQPVAAEPVAKPAEEPDVQPVVAEPVMKPAEEPEAQPVVQMEEELVLETIAEPASEPAEDTEETAADLTEEEPDLKEVAAPSVVEEPVAVPVAAPVPQPVPVPKKQPIKLMPMVGALMSSKLKLVDIKQKPQVRIFIEEDILVPDVKPDLARILSMDGKIKLSDKEIHTGQVEAESIKTTGDLILQTLYIPESIAEGEPMVAIESRIPFKIDTEVKTAPFSDLTVTPSIESIDYTVINERKFKVKATVALALREYSNVDIEIFEGIRDEEVQMLKETINLTDVAFRKTEATEIKEDLTLKDTMPEIQKILKYDVNVVENHKQITKEKAVINASVYCNVMYLGADAAGEAIKSDEDTAEVEAATPVLYQGKTEFTQFIRLDGDNNPAGQNPAGSRVNFTISSLNLTAKEDGNGKKNIIELNMNVDTGLELYKNIEKEVVTDVYHHLKDIQYDTDEIGLMSLSGSGVAELSVREIVNIPERYGNVDKIAYISGSVSEKSSYIEQGKSIVEGNVAIHLICISADEKKTPFSIQQEIPFRSSMEIPGINSEMSANNDIMLKELWFDKINNRQIEVNAGLLVNTAVSQKEKHQLVKNINFLETPQNTQLNPGIILYITRAGDTIWKIAKKYRTTIDEIKKINDLDSAKEIKQGTKLLIVAKNY</sequence>
<reference evidence="3" key="2">
    <citation type="submission" date="2021-04" db="EMBL/GenBank/DDBJ databases">
        <authorList>
            <person name="Liu J."/>
        </authorList>
    </citation>
    <scope>NUCLEOTIDE SEQUENCE</scope>
    <source>
        <strain evidence="3">BAD-6</strain>
    </source>
</reference>
<dbReference type="Pfam" id="PF12673">
    <property type="entry name" value="SipL"/>
    <property type="match status" value="3"/>
</dbReference>
<dbReference type="SUPFAM" id="SSF54106">
    <property type="entry name" value="LysM domain"/>
    <property type="match status" value="1"/>
</dbReference>
<dbReference type="Proteomes" id="UP000675664">
    <property type="component" value="Unassembled WGS sequence"/>
</dbReference>
<evidence type="ECO:0000313" key="3">
    <source>
        <dbReference type="EMBL" id="MBR0599236.1"/>
    </source>
</evidence>
<dbReference type="InterPro" id="IPR024300">
    <property type="entry name" value="SipL_SPOCS_dom"/>
</dbReference>
<name>A0A8J7W565_9FIRM</name>
<evidence type="ECO:0000259" key="2">
    <source>
        <dbReference type="PROSITE" id="PS51782"/>
    </source>
</evidence>
<feature type="domain" description="LysM" evidence="2">
    <location>
        <begin position="707"/>
        <end position="751"/>
    </location>
</feature>
<dbReference type="Pfam" id="PF01476">
    <property type="entry name" value="LysM"/>
    <property type="match status" value="1"/>
</dbReference>
<feature type="region of interest" description="Disordered" evidence="1">
    <location>
        <begin position="149"/>
        <end position="172"/>
    </location>
</feature>
<dbReference type="InterPro" id="IPR036779">
    <property type="entry name" value="LysM_dom_sf"/>
</dbReference>
<dbReference type="SMART" id="SM00257">
    <property type="entry name" value="LysM"/>
    <property type="match status" value="1"/>
</dbReference>
<dbReference type="EMBL" id="JAGSND010000011">
    <property type="protein sequence ID" value="MBR0599236.1"/>
    <property type="molecule type" value="Genomic_DNA"/>
</dbReference>
<dbReference type="CDD" id="cd00118">
    <property type="entry name" value="LysM"/>
    <property type="match status" value="1"/>
</dbReference>
<keyword evidence="4" id="KW-1185">Reference proteome</keyword>
<feature type="compositionally biased region" description="Acidic residues" evidence="1">
    <location>
        <begin position="155"/>
        <end position="172"/>
    </location>
</feature>